<dbReference type="PROSITE" id="PS51669">
    <property type="entry name" value="4FE4S_MOW_BIS_MGD"/>
    <property type="match status" value="1"/>
</dbReference>
<protein>
    <submittedName>
        <fullName evidence="8">Molybdopterin dinucleotide-binding protein</fullName>
    </submittedName>
</protein>
<dbReference type="InterPro" id="IPR006656">
    <property type="entry name" value="Mopterin_OxRdtase"/>
</dbReference>
<dbReference type="SUPFAM" id="SSF53706">
    <property type="entry name" value="Formate dehydrogenase/DMSO reductase, domains 1-3"/>
    <property type="match status" value="1"/>
</dbReference>
<dbReference type="PROSITE" id="PS51085">
    <property type="entry name" value="2FE2S_FER_2"/>
    <property type="match status" value="1"/>
</dbReference>
<dbReference type="Gene3D" id="2.40.40.20">
    <property type="match status" value="1"/>
</dbReference>
<sequence length="1123" mass="121508">MPAETKRGYCTLCRSRCGAVYTVESGRITQVAPDPGHPTGTALCPKGRAAPEIAHSTRRLTSPLRRTRPKHADDPGWEEISWDEAMAEIAERFSAIRAEDGAEAIGFAVTSPSATPMSDSIEWVERFIRRLGASNICYATEICNWHKDFAHAFTFGSALPTADYAATDLAVLWGHNPAKTWLAQAVALRDGQERGARLAVVDPRRSTSARDADHWLRIRPGADAALALGVARYLLHGERYDAAFVRSWTNGPLLVRDDTGEQLTARELDPGAPDGCFVVWDLATDGPRPYDTRAHAERPGDFALHGEFTVTVRGGQTVRVRPAFALYARACEPWTLERTARHTWIPEAELRAFAEEFAAARSVAYHSWTGVGQHGNATQTERAIATLYALKGCYDAPGGNVVLPRVPVNAVTAPDQLEPGQRAKTLGLRERPLGPPATGWVTAHDLYTAMLDHDPYRVRALLGFGANLLVSQPDPERGREALRALDFHVHCDLFMNPTAELADIVLPVNSPWEREALKAGFEINERAQELVQLRQRMVEPVGASRSDTEIVFELACRLGMGADFFDGDIEAAWNHVLEPTGLTTQELRREPGGIRIPLRTVYRKYRERAADGTVTGFNTPTRRVEFYSARLVRAGHPGVPDAGPVEAESLPFLLTSAKSGYFCHSQHRALSSLRRKHPEPTVEVAPELARQRGFGEGDTVRVATAHGGLRMRAVLDPDLDPRVVVAEYGWWEAAPDLGLPGSDPVLGDVNFNAAVSGTPADPVSGSLRMRGVPCDVRAPDEGAPAQEPGATRPFTVVELNERGRDVLEVRLRPADGGSAAPHRPGQYVGLALSGVQDAAEVTRSYSLTGAPGGEHSVAVRLLPDGAASTYVHTALRVGDTVAVSPPAGGFTLPVDPPFPVVIMAAGVGITPFLSQLAEIARRGGDGARITVHKGDRSGADTCFGPRLRRYADEIPRLRLVRHLSSPGPEDRPGRDYEHAGRVSAGAVAQADIDERARFYLCGPDTMIRDVTEGLVARGVPRFEIFSERFAPPPRPVPTGDARHTVTFRASGTSLTWRPQDGPLLDLAQRNGLRLPSGCRVGQCESCAVRVLSGSVAHLTDPPDTGDACLTCQAVPATDVVLDA</sequence>
<feature type="domain" description="4Fe-4S Mo/W bis-MGD-type" evidence="7">
    <location>
        <begin position="3"/>
        <end position="58"/>
    </location>
</feature>
<dbReference type="Pfam" id="PF00384">
    <property type="entry name" value="Molybdopterin"/>
    <property type="match status" value="1"/>
</dbReference>
<dbReference type="PROSITE" id="PS51384">
    <property type="entry name" value="FAD_FR"/>
    <property type="match status" value="1"/>
</dbReference>
<dbReference type="InterPro" id="IPR001433">
    <property type="entry name" value="OxRdtase_FAD/NAD-bd"/>
</dbReference>
<feature type="domain" description="FAD-binding FR-type" evidence="6">
    <location>
        <begin position="789"/>
        <end position="893"/>
    </location>
</feature>
<name>A0A345XLD2_9ACTN</name>
<dbReference type="Pfam" id="PF01568">
    <property type="entry name" value="Molydop_binding"/>
    <property type="match status" value="1"/>
</dbReference>
<dbReference type="InterPro" id="IPR001041">
    <property type="entry name" value="2Fe-2S_ferredoxin-type"/>
</dbReference>
<dbReference type="InterPro" id="IPR037949">
    <property type="entry name" value="MopB_CT_Acetylene-hydratase"/>
</dbReference>
<dbReference type="InterPro" id="IPR006657">
    <property type="entry name" value="MoPterin_dinucl-bd_dom"/>
</dbReference>
<evidence type="ECO:0000256" key="4">
    <source>
        <dbReference type="ARBA" id="ARBA00023014"/>
    </source>
</evidence>
<dbReference type="Gene3D" id="2.40.30.10">
    <property type="entry name" value="Translation factors"/>
    <property type="match status" value="1"/>
</dbReference>
<keyword evidence="2" id="KW-0479">Metal-binding</keyword>
<dbReference type="Gene3D" id="3.30.2070.10">
    <property type="entry name" value="Formate dehydrogenase/DMSO reductase"/>
    <property type="match status" value="1"/>
</dbReference>
<dbReference type="PANTHER" id="PTHR43742:SF6">
    <property type="entry name" value="OXIDOREDUCTASE YYAE-RELATED"/>
    <property type="match status" value="1"/>
</dbReference>
<dbReference type="InterPro" id="IPR017927">
    <property type="entry name" value="FAD-bd_FR_type"/>
</dbReference>
<dbReference type="GO" id="GO:0018818">
    <property type="term" value="F:acetylene hydratase activity"/>
    <property type="evidence" value="ECO:0007669"/>
    <property type="project" value="InterPro"/>
</dbReference>
<gene>
    <name evidence="8" type="ORF">DVA86_07065</name>
</gene>
<dbReference type="SUPFAM" id="SSF50692">
    <property type="entry name" value="ADC-like"/>
    <property type="match status" value="1"/>
</dbReference>
<proteinExistence type="inferred from homology"/>
<evidence type="ECO:0000313" key="8">
    <source>
        <dbReference type="EMBL" id="AXK32448.1"/>
    </source>
</evidence>
<keyword evidence="4" id="KW-0411">Iron-sulfur</keyword>
<dbReference type="GO" id="GO:0016491">
    <property type="term" value="F:oxidoreductase activity"/>
    <property type="evidence" value="ECO:0007669"/>
    <property type="project" value="InterPro"/>
</dbReference>
<dbReference type="Pfam" id="PF00175">
    <property type="entry name" value="NAD_binding_1"/>
    <property type="match status" value="1"/>
</dbReference>
<dbReference type="Pfam" id="PF00111">
    <property type="entry name" value="Fer2"/>
    <property type="match status" value="1"/>
</dbReference>
<organism evidence="8 9">
    <name type="scientific">Streptomyces armeniacus</name>
    <dbReference type="NCBI Taxonomy" id="83291"/>
    <lineage>
        <taxon>Bacteria</taxon>
        <taxon>Bacillati</taxon>
        <taxon>Actinomycetota</taxon>
        <taxon>Actinomycetes</taxon>
        <taxon>Kitasatosporales</taxon>
        <taxon>Streptomycetaceae</taxon>
        <taxon>Streptomyces</taxon>
    </lineage>
</organism>
<dbReference type="CDD" id="cd00207">
    <property type="entry name" value="fer2"/>
    <property type="match status" value="1"/>
</dbReference>
<comment type="similarity">
    <text evidence="1">Belongs to the prokaryotic molybdopterin-containing oxidoreductase family.</text>
</comment>
<dbReference type="AlphaFoldDB" id="A0A345XLD2"/>
<evidence type="ECO:0000259" key="6">
    <source>
        <dbReference type="PROSITE" id="PS51384"/>
    </source>
</evidence>
<dbReference type="CDD" id="cd06184">
    <property type="entry name" value="flavohem_like_fad_nad_binding"/>
    <property type="match status" value="1"/>
</dbReference>
<evidence type="ECO:0000313" key="9">
    <source>
        <dbReference type="Proteomes" id="UP000254425"/>
    </source>
</evidence>
<dbReference type="PANTHER" id="PTHR43742">
    <property type="entry name" value="TRIMETHYLAMINE-N-OXIDE REDUCTASE"/>
    <property type="match status" value="1"/>
</dbReference>
<dbReference type="Proteomes" id="UP000254425">
    <property type="component" value="Chromosome"/>
</dbReference>
<keyword evidence="3" id="KW-0408">Iron</keyword>
<dbReference type="Pfam" id="PF04879">
    <property type="entry name" value="Molybdop_Fe4S4"/>
    <property type="match status" value="1"/>
</dbReference>
<dbReference type="SUPFAM" id="SSF54292">
    <property type="entry name" value="2Fe-2S ferredoxin-like"/>
    <property type="match status" value="1"/>
</dbReference>
<dbReference type="RefSeq" id="WP_208876659.1">
    <property type="nucleotide sequence ID" value="NZ_CP031320.1"/>
</dbReference>
<dbReference type="InterPro" id="IPR017938">
    <property type="entry name" value="Riboflavin_synthase-like_b-brl"/>
</dbReference>
<dbReference type="InterPro" id="IPR050612">
    <property type="entry name" value="Prok_Mopterin_Oxidored"/>
</dbReference>
<dbReference type="InterPro" id="IPR039261">
    <property type="entry name" value="FNR_nucleotide-bd"/>
</dbReference>
<dbReference type="GO" id="GO:0051536">
    <property type="term" value="F:iron-sulfur cluster binding"/>
    <property type="evidence" value="ECO:0007669"/>
    <property type="project" value="UniProtKB-KW"/>
</dbReference>
<dbReference type="PRINTS" id="PR00410">
    <property type="entry name" value="PHEHYDRXLASE"/>
</dbReference>
<feature type="domain" description="2Fe-2S ferredoxin-type" evidence="5">
    <location>
        <begin position="1043"/>
        <end position="1123"/>
    </location>
</feature>
<evidence type="ECO:0000259" key="7">
    <source>
        <dbReference type="PROSITE" id="PS51669"/>
    </source>
</evidence>
<dbReference type="Gene3D" id="3.40.228.10">
    <property type="entry name" value="Dimethylsulfoxide Reductase, domain 2"/>
    <property type="match status" value="1"/>
</dbReference>
<dbReference type="Gene3D" id="3.40.50.740">
    <property type="match status" value="1"/>
</dbReference>
<reference evidence="8 9" key="1">
    <citation type="submission" date="2018-07" db="EMBL/GenBank/DDBJ databases">
        <title>Draft genome of the type strain Streptomyces armeniacus ATCC 15676.</title>
        <authorList>
            <person name="Labana P."/>
            <person name="Gosse J.T."/>
            <person name="Boddy C.N."/>
        </authorList>
    </citation>
    <scope>NUCLEOTIDE SEQUENCE [LARGE SCALE GENOMIC DNA]</scope>
    <source>
        <strain evidence="8 9">ATCC 15676</strain>
    </source>
</reference>
<dbReference type="SMART" id="SM00926">
    <property type="entry name" value="Molybdop_Fe4S4"/>
    <property type="match status" value="1"/>
</dbReference>
<dbReference type="KEGG" id="sarm:DVA86_07065"/>
<dbReference type="Gene3D" id="2.20.25.90">
    <property type="entry name" value="ADC-like domains"/>
    <property type="match status" value="1"/>
</dbReference>
<dbReference type="GO" id="GO:0046872">
    <property type="term" value="F:metal ion binding"/>
    <property type="evidence" value="ECO:0007669"/>
    <property type="project" value="UniProtKB-KW"/>
</dbReference>
<dbReference type="CDD" id="cd02781">
    <property type="entry name" value="MopB_CT_Acetylene-hydratase"/>
    <property type="match status" value="1"/>
</dbReference>
<evidence type="ECO:0000256" key="1">
    <source>
        <dbReference type="ARBA" id="ARBA00010312"/>
    </source>
</evidence>
<accession>A0A345XLD2</accession>
<dbReference type="InterPro" id="IPR036010">
    <property type="entry name" value="2Fe-2S_ferredoxin-like_sf"/>
</dbReference>
<keyword evidence="9" id="KW-1185">Reference proteome</keyword>
<evidence type="ECO:0000256" key="2">
    <source>
        <dbReference type="ARBA" id="ARBA00022723"/>
    </source>
</evidence>
<dbReference type="Gene3D" id="3.40.50.12440">
    <property type="match status" value="1"/>
</dbReference>
<dbReference type="Gene3D" id="3.40.50.80">
    <property type="entry name" value="Nucleotide-binding domain of ferredoxin-NADP reductase (FNR) module"/>
    <property type="match status" value="1"/>
</dbReference>
<dbReference type="EMBL" id="CP031320">
    <property type="protein sequence ID" value="AXK32448.1"/>
    <property type="molecule type" value="Genomic_DNA"/>
</dbReference>
<dbReference type="InterPro" id="IPR012675">
    <property type="entry name" value="Beta-grasp_dom_sf"/>
</dbReference>
<dbReference type="InterPro" id="IPR009010">
    <property type="entry name" value="Asp_de-COase-like_dom_sf"/>
</dbReference>
<dbReference type="SUPFAM" id="SSF52343">
    <property type="entry name" value="Ferredoxin reductase-like, C-terminal NADP-linked domain"/>
    <property type="match status" value="1"/>
</dbReference>
<evidence type="ECO:0000256" key="3">
    <source>
        <dbReference type="ARBA" id="ARBA00023004"/>
    </source>
</evidence>
<evidence type="ECO:0000259" key="5">
    <source>
        <dbReference type="PROSITE" id="PS51085"/>
    </source>
</evidence>
<dbReference type="Gene3D" id="3.10.20.30">
    <property type="match status" value="1"/>
</dbReference>
<dbReference type="InterPro" id="IPR006963">
    <property type="entry name" value="Mopterin_OxRdtase_4Fe-4S_dom"/>
</dbReference>
<dbReference type="GO" id="GO:0043546">
    <property type="term" value="F:molybdopterin cofactor binding"/>
    <property type="evidence" value="ECO:0007669"/>
    <property type="project" value="InterPro"/>
</dbReference>
<dbReference type="SUPFAM" id="SSF63380">
    <property type="entry name" value="Riboflavin synthase domain-like"/>
    <property type="match status" value="1"/>
</dbReference>